<evidence type="ECO:0000256" key="1">
    <source>
        <dbReference type="ARBA" id="ARBA00022669"/>
    </source>
</evidence>
<dbReference type="Pfam" id="PF00182">
    <property type="entry name" value="Glyco_hydro_19"/>
    <property type="match status" value="1"/>
</dbReference>
<feature type="signal peptide" evidence="4">
    <location>
        <begin position="1"/>
        <end position="19"/>
    </location>
</feature>
<dbReference type="AlphaFoldDB" id="A0A9W7H6I4"/>
<dbReference type="OrthoDB" id="1193027at2759"/>
<dbReference type="GO" id="GO:0004568">
    <property type="term" value="F:chitinase activity"/>
    <property type="evidence" value="ECO:0007669"/>
    <property type="project" value="InterPro"/>
</dbReference>
<sequence length="92" mass="10355">MMKGLLTIFVAGILVGSMSIKVQSVADQFFDEIIGQSDPSCAWRNFYARAAFLEALDEFPEFGTADDIEREIVAFFAHVTHETGRMIFLFLL</sequence>
<dbReference type="EMBL" id="BSYR01000010">
    <property type="protein sequence ID" value="GMI71880.1"/>
    <property type="molecule type" value="Genomic_DNA"/>
</dbReference>
<feature type="chain" id="PRO_5040745442" description="Glycoside hydrolase family 19 catalytic domain-containing protein" evidence="4">
    <location>
        <begin position="20"/>
        <end position="92"/>
    </location>
</feature>
<evidence type="ECO:0000256" key="3">
    <source>
        <dbReference type="ARBA" id="ARBA00023157"/>
    </source>
</evidence>
<accession>A0A9W7H6I4</accession>
<comment type="caution">
    <text evidence="6">The sequence shown here is derived from an EMBL/GenBank/DDBJ whole genome shotgun (WGS) entry which is preliminary data.</text>
</comment>
<dbReference type="Proteomes" id="UP001165190">
    <property type="component" value="Unassembled WGS sequence"/>
</dbReference>
<evidence type="ECO:0000256" key="4">
    <source>
        <dbReference type="SAM" id="SignalP"/>
    </source>
</evidence>
<evidence type="ECO:0000259" key="5">
    <source>
        <dbReference type="Pfam" id="PF00182"/>
    </source>
</evidence>
<dbReference type="SUPFAM" id="SSF53955">
    <property type="entry name" value="Lysozyme-like"/>
    <property type="match status" value="1"/>
</dbReference>
<dbReference type="PANTHER" id="PTHR22595:SF79">
    <property type="entry name" value="CHITINASE 12"/>
    <property type="match status" value="1"/>
</dbReference>
<name>A0A9W7H6I4_HIBTR</name>
<feature type="domain" description="Glycoside hydrolase family 19 catalytic" evidence="5">
    <location>
        <begin position="25"/>
        <end position="84"/>
    </location>
</feature>
<keyword evidence="7" id="KW-1185">Reference proteome</keyword>
<reference evidence="6" key="1">
    <citation type="submission" date="2023-05" db="EMBL/GenBank/DDBJ databases">
        <title>Genome and transcriptome analyses reveal genes involved in the formation of fine ridges on petal epidermal cells in Hibiscus trionum.</title>
        <authorList>
            <person name="Koshimizu S."/>
            <person name="Masuda S."/>
            <person name="Ishii T."/>
            <person name="Shirasu K."/>
            <person name="Hoshino A."/>
            <person name="Arita M."/>
        </authorList>
    </citation>
    <scope>NUCLEOTIDE SEQUENCE</scope>
    <source>
        <strain evidence="6">Hamamatsu line</strain>
    </source>
</reference>
<dbReference type="GO" id="GO:0006032">
    <property type="term" value="P:chitin catabolic process"/>
    <property type="evidence" value="ECO:0007669"/>
    <property type="project" value="InterPro"/>
</dbReference>
<gene>
    <name evidence="6" type="ORF">HRI_000857300</name>
</gene>
<dbReference type="Gene3D" id="1.10.530.10">
    <property type="match status" value="1"/>
</dbReference>
<dbReference type="InterPro" id="IPR000726">
    <property type="entry name" value="Glyco_hydro_19_cat"/>
</dbReference>
<keyword evidence="3" id="KW-1015">Disulfide bond</keyword>
<organism evidence="6 7">
    <name type="scientific">Hibiscus trionum</name>
    <name type="common">Flower of an hour</name>
    <dbReference type="NCBI Taxonomy" id="183268"/>
    <lineage>
        <taxon>Eukaryota</taxon>
        <taxon>Viridiplantae</taxon>
        <taxon>Streptophyta</taxon>
        <taxon>Embryophyta</taxon>
        <taxon>Tracheophyta</taxon>
        <taxon>Spermatophyta</taxon>
        <taxon>Magnoliopsida</taxon>
        <taxon>eudicotyledons</taxon>
        <taxon>Gunneridae</taxon>
        <taxon>Pentapetalae</taxon>
        <taxon>rosids</taxon>
        <taxon>malvids</taxon>
        <taxon>Malvales</taxon>
        <taxon>Malvaceae</taxon>
        <taxon>Malvoideae</taxon>
        <taxon>Hibiscus</taxon>
    </lineage>
</organism>
<dbReference type="GO" id="GO:0008061">
    <property type="term" value="F:chitin binding"/>
    <property type="evidence" value="ECO:0007669"/>
    <property type="project" value="UniProtKB-KW"/>
</dbReference>
<dbReference type="PANTHER" id="PTHR22595">
    <property type="entry name" value="CHITINASE-RELATED"/>
    <property type="match status" value="1"/>
</dbReference>
<keyword evidence="4" id="KW-0732">Signal</keyword>
<evidence type="ECO:0000313" key="6">
    <source>
        <dbReference type="EMBL" id="GMI71880.1"/>
    </source>
</evidence>
<keyword evidence="1" id="KW-0147">Chitin-binding</keyword>
<evidence type="ECO:0000256" key="2">
    <source>
        <dbReference type="ARBA" id="ARBA00022821"/>
    </source>
</evidence>
<proteinExistence type="predicted"/>
<keyword evidence="2" id="KW-0611">Plant defense</keyword>
<dbReference type="GO" id="GO:0016998">
    <property type="term" value="P:cell wall macromolecule catabolic process"/>
    <property type="evidence" value="ECO:0007669"/>
    <property type="project" value="InterPro"/>
</dbReference>
<protein>
    <recommendedName>
        <fullName evidence="5">Glycoside hydrolase family 19 catalytic domain-containing protein</fullName>
    </recommendedName>
</protein>
<dbReference type="GO" id="GO:0006952">
    <property type="term" value="P:defense response"/>
    <property type="evidence" value="ECO:0007669"/>
    <property type="project" value="UniProtKB-KW"/>
</dbReference>
<evidence type="ECO:0000313" key="7">
    <source>
        <dbReference type="Proteomes" id="UP001165190"/>
    </source>
</evidence>
<dbReference type="InterPro" id="IPR023346">
    <property type="entry name" value="Lysozyme-like_dom_sf"/>
</dbReference>